<evidence type="ECO:0000256" key="6">
    <source>
        <dbReference type="ARBA" id="ARBA00022840"/>
    </source>
</evidence>
<dbReference type="FunFam" id="3.40.50.300:FF:001091">
    <property type="entry name" value="Probable disease resistance protein At1g61300"/>
    <property type="match status" value="1"/>
</dbReference>
<dbReference type="InterPro" id="IPR058922">
    <property type="entry name" value="WHD_DRP"/>
</dbReference>
<sequence length="1094" mass="124495">MSSNHATDQLELSELCDESDLEKLLSPAGRISICGFGSLLSGTGTYSCIHWFSPLPEYRRPCVKDTVLRLFDQREARGARSRPGQLQSGEVDGFWRVFAHVAPICFERVIAKPETKMEIAGVVAGLLNFLSPVSSVPGELSRQFKHVTRLNDEADRLRSRMRELNSRENDIRSELEIAELTRWKKPKSEVQLWLVNVQQMKAEVETIESQVDKELNRCIPNCFSRVRLGKKIVKKTRKIEKHKESGRFPEGLLLDLSAEHGKMLSAAKLIGETTAKRNLEVIWESLMDDDLGKIGVYGMGGVGKTTLMMHVNNRLMQSNSIGSVIWVTASKALELQKLQSDIARALKLDPFPDDEDETGRAAKLLETFRRRKKFVLILDDMWTSYPLYKIGVPEPSRSNCCKIVLTTRLLEVCRGMEVQRVVKVNLLSEEEAWNLFRDRVGLGCSIVLGPEADKIAKLVAAECGRLPLAIVTVGAAMREVEDIREWRTALLELRRSSKNEIKGIETEVFERLKFSYSRLRNDMVRECFLYCALFPDNYRIDLSELIEYWAAEGLIGDFPNREAEKDKCCVIINELKNACLLETAFNENSAECIKMHDMVRDMAIHITRAQNRFMVKLGIGLNKPLQGEEWSKNFERISLMKNNIPVFLGEPRCPKLTTLLVQENHALKNISSYFFCHLAALKVLDMSRTGLEVLPESISHLINLRSLVLRDCTRLKKLPSSFEKLKDLIVLNLSNTGIEILPSEMGNLRNLRNLNLSQTKNLNHVAGGIFSKLSLLEYLSMHGSRWRWPARSDNEEATIEELTFCAHLVSLNIEFLDLEALESYVNSGHWRVLKEFHFRVGSEISTLFHAQLKRSIEISNRLGGVSSLPKNTLELSIKDCHDITHMPPVMLMDLNQLTDCSLSRCNQLEYIFAGKHRNLLESLESLWLWELPNLKAFCKEKFLPGTFENLKALTVYDCSSLKSLFSTQMLLQLQSLEKIEICSCLSMEEIIISDEKDAYIGKANVVILPKLKSLHLDYLPNLKAICRDILICCSLSSVVILECQMLKKLPFSSLNLPESLQNFAGATSWLAKLEWDDDCVKRYFMKFAQRAADN</sequence>
<dbReference type="Pfam" id="PF00931">
    <property type="entry name" value="NB-ARC"/>
    <property type="match status" value="1"/>
</dbReference>
<evidence type="ECO:0000313" key="10">
    <source>
        <dbReference type="Proteomes" id="UP000197138"/>
    </source>
</evidence>
<dbReference type="SUPFAM" id="SSF52540">
    <property type="entry name" value="P-loop containing nucleoside triphosphate hydrolases"/>
    <property type="match status" value="1"/>
</dbReference>
<accession>A0A218WEE5</accession>
<dbReference type="PRINTS" id="PR00364">
    <property type="entry name" value="DISEASERSIST"/>
</dbReference>
<dbReference type="PANTHER" id="PTHR33463:SF221">
    <property type="entry name" value="LEUCINE-RICH REPEAT DOMAIN, L DOMAIN-CONTAINING PROTEIN"/>
    <property type="match status" value="1"/>
</dbReference>
<keyword evidence="7" id="KW-0175">Coiled coil</keyword>
<dbReference type="InterPro" id="IPR050905">
    <property type="entry name" value="Plant_NBS-LRR"/>
</dbReference>
<comment type="caution">
    <text evidence="9">The sequence shown here is derived from an EMBL/GenBank/DDBJ whole genome shotgun (WGS) entry which is preliminary data.</text>
</comment>
<dbReference type="Pfam" id="PF13855">
    <property type="entry name" value="LRR_8"/>
    <property type="match status" value="1"/>
</dbReference>
<gene>
    <name evidence="9" type="ORF">CDL15_Pgr011322</name>
</gene>
<dbReference type="InterPro" id="IPR003593">
    <property type="entry name" value="AAA+_ATPase"/>
</dbReference>
<evidence type="ECO:0000256" key="5">
    <source>
        <dbReference type="ARBA" id="ARBA00022821"/>
    </source>
</evidence>
<evidence type="ECO:0000256" key="4">
    <source>
        <dbReference type="ARBA" id="ARBA00022741"/>
    </source>
</evidence>
<comment type="similarity">
    <text evidence="1">Belongs to the disease resistance NB-LRR family.</text>
</comment>
<evidence type="ECO:0000256" key="3">
    <source>
        <dbReference type="ARBA" id="ARBA00022737"/>
    </source>
</evidence>
<dbReference type="Gene3D" id="3.80.10.10">
    <property type="entry name" value="Ribonuclease Inhibitor"/>
    <property type="match status" value="2"/>
</dbReference>
<dbReference type="Gene3D" id="1.10.10.10">
    <property type="entry name" value="Winged helix-like DNA-binding domain superfamily/Winged helix DNA-binding domain"/>
    <property type="match status" value="1"/>
</dbReference>
<dbReference type="SUPFAM" id="SSF52058">
    <property type="entry name" value="L domain-like"/>
    <property type="match status" value="1"/>
</dbReference>
<evidence type="ECO:0000313" key="9">
    <source>
        <dbReference type="EMBL" id="OWM71195.1"/>
    </source>
</evidence>
<evidence type="ECO:0000256" key="1">
    <source>
        <dbReference type="ARBA" id="ARBA00008894"/>
    </source>
</evidence>
<dbReference type="GO" id="GO:0005524">
    <property type="term" value="F:ATP binding"/>
    <property type="evidence" value="ECO:0007669"/>
    <property type="project" value="UniProtKB-KW"/>
</dbReference>
<organism evidence="9 10">
    <name type="scientific">Punica granatum</name>
    <name type="common">Pomegranate</name>
    <dbReference type="NCBI Taxonomy" id="22663"/>
    <lineage>
        <taxon>Eukaryota</taxon>
        <taxon>Viridiplantae</taxon>
        <taxon>Streptophyta</taxon>
        <taxon>Embryophyta</taxon>
        <taxon>Tracheophyta</taxon>
        <taxon>Spermatophyta</taxon>
        <taxon>Magnoliopsida</taxon>
        <taxon>eudicotyledons</taxon>
        <taxon>Gunneridae</taxon>
        <taxon>Pentapetalae</taxon>
        <taxon>rosids</taxon>
        <taxon>malvids</taxon>
        <taxon>Myrtales</taxon>
        <taxon>Lythraceae</taxon>
        <taxon>Punica</taxon>
    </lineage>
</organism>
<dbReference type="GO" id="GO:0043531">
    <property type="term" value="F:ADP binding"/>
    <property type="evidence" value="ECO:0007669"/>
    <property type="project" value="InterPro"/>
</dbReference>
<protein>
    <recommendedName>
        <fullName evidence="8">AAA+ ATPase domain-containing protein</fullName>
    </recommendedName>
</protein>
<dbReference type="FunFam" id="1.10.10.10:FF:000322">
    <property type="entry name" value="Probable disease resistance protein At1g63360"/>
    <property type="match status" value="1"/>
</dbReference>
<dbReference type="InterPro" id="IPR042197">
    <property type="entry name" value="Apaf_helical"/>
</dbReference>
<evidence type="ECO:0000256" key="2">
    <source>
        <dbReference type="ARBA" id="ARBA00022614"/>
    </source>
</evidence>
<feature type="domain" description="AAA+ ATPase" evidence="8">
    <location>
        <begin position="290"/>
        <end position="428"/>
    </location>
</feature>
<dbReference type="Proteomes" id="UP000197138">
    <property type="component" value="Unassembled WGS sequence"/>
</dbReference>
<dbReference type="InterPro" id="IPR001611">
    <property type="entry name" value="Leu-rich_rpt"/>
</dbReference>
<dbReference type="Pfam" id="PF23247">
    <property type="entry name" value="LRR_RPS2"/>
    <property type="match status" value="1"/>
</dbReference>
<dbReference type="InterPro" id="IPR032675">
    <property type="entry name" value="LRR_dom_sf"/>
</dbReference>
<feature type="coiled-coil region" evidence="7">
    <location>
        <begin position="147"/>
        <end position="217"/>
    </location>
</feature>
<dbReference type="PANTHER" id="PTHR33463">
    <property type="entry name" value="NB-ARC DOMAIN-CONTAINING PROTEIN-RELATED"/>
    <property type="match status" value="1"/>
</dbReference>
<dbReference type="Gene3D" id="1.10.8.430">
    <property type="entry name" value="Helical domain of apoptotic protease-activating factors"/>
    <property type="match status" value="1"/>
</dbReference>
<proteinExistence type="inferred from homology"/>
<keyword evidence="6" id="KW-0067">ATP-binding</keyword>
<reference evidence="10" key="1">
    <citation type="journal article" date="2017" name="Plant J.">
        <title>The pomegranate (Punica granatum L.) genome and the genomics of punicalagin biosynthesis.</title>
        <authorList>
            <person name="Qin G."/>
            <person name="Xu C."/>
            <person name="Ming R."/>
            <person name="Tang H."/>
            <person name="Guyot R."/>
            <person name="Kramer E.M."/>
            <person name="Hu Y."/>
            <person name="Yi X."/>
            <person name="Qi Y."/>
            <person name="Xu X."/>
            <person name="Gao Z."/>
            <person name="Pan H."/>
            <person name="Jian J."/>
            <person name="Tian Y."/>
            <person name="Yue Z."/>
            <person name="Xu Y."/>
        </authorList>
    </citation>
    <scope>NUCLEOTIDE SEQUENCE [LARGE SCALE GENOMIC DNA]</scope>
    <source>
        <strain evidence="10">cv. Dabenzi</strain>
    </source>
</reference>
<name>A0A218WEE5_PUNGR</name>
<dbReference type="SMART" id="SM00382">
    <property type="entry name" value="AAA"/>
    <property type="match status" value="1"/>
</dbReference>
<dbReference type="InterPro" id="IPR057135">
    <property type="entry name" value="At4g27190-like_LRR"/>
</dbReference>
<dbReference type="InterPro" id="IPR027417">
    <property type="entry name" value="P-loop_NTPase"/>
</dbReference>
<dbReference type="InterPro" id="IPR002182">
    <property type="entry name" value="NB-ARC"/>
</dbReference>
<dbReference type="AlphaFoldDB" id="A0A218WEE5"/>
<dbReference type="Gene3D" id="3.40.50.300">
    <property type="entry name" value="P-loop containing nucleotide triphosphate hydrolases"/>
    <property type="match status" value="1"/>
</dbReference>
<keyword evidence="4" id="KW-0547">Nucleotide-binding</keyword>
<keyword evidence="3" id="KW-0677">Repeat</keyword>
<dbReference type="GO" id="GO:0006952">
    <property type="term" value="P:defense response"/>
    <property type="evidence" value="ECO:0007669"/>
    <property type="project" value="UniProtKB-KW"/>
</dbReference>
<keyword evidence="5" id="KW-0611">Plant defense</keyword>
<evidence type="ECO:0000256" key="7">
    <source>
        <dbReference type="SAM" id="Coils"/>
    </source>
</evidence>
<evidence type="ECO:0000259" key="8">
    <source>
        <dbReference type="SMART" id="SM00382"/>
    </source>
</evidence>
<keyword evidence="2" id="KW-0433">Leucine-rich repeat</keyword>
<dbReference type="InterPro" id="IPR036388">
    <property type="entry name" value="WH-like_DNA-bd_sf"/>
</dbReference>
<dbReference type="Pfam" id="PF23559">
    <property type="entry name" value="WHD_DRP"/>
    <property type="match status" value="1"/>
</dbReference>
<dbReference type="EMBL" id="MTKT01004486">
    <property type="protein sequence ID" value="OWM71195.1"/>
    <property type="molecule type" value="Genomic_DNA"/>
</dbReference>